<feature type="coiled-coil region" evidence="1">
    <location>
        <begin position="517"/>
        <end position="558"/>
    </location>
</feature>
<dbReference type="GO" id="GO:0016020">
    <property type="term" value="C:membrane"/>
    <property type="evidence" value="ECO:0007669"/>
    <property type="project" value="InterPro"/>
</dbReference>
<dbReference type="InterPro" id="IPR003660">
    <property type="entry name" value="HAMP_dom"/>
</dbReference>
<evidence type="ECO:0000256" key="2">
    <source>
        <dbReference type="SAM" id="Phobius"/>
    </source>
</evidence>
<proteinExistence type="predicted"/>
<dbReference type="CDD" id="cd06225">
    <property type="entry name" value="HAMP"/>
    <property type="match status" value="1"/>
</dbReference>
<accession>A0A2M9ZAS0</accession>
<dbReference type="SMART" id="SM00304">
    <property type="entry name" value="HAMP"/>
    <property type="match status" value="1"/>
</dbReference>
<comment type="caution">
    <text evidence="4">The sequence shown here is derived from an EMBL/GenBank/DDBJ whole genome shotgun (WGS) entry which is preliminary data.</text>
</comment>
<feature type="transmembrane region" description="Helical" evidence="2">
    <location>
        <begin position="101"/>
        <end position="119"/>
    </location>
</feature>
<feature type="transmembrane region" description="Helical" evidence="2">
    <location>
        <begin position="42"/>
        <end position="62"/>
    </location>
</feature>
<dbReference type="SUPFAM" id="SSF158472">
    <property type="entry name" value="HAMP domain-like"/>
    <property type="match status" value="1"/>
</dbReference>
<keyword evidence="2" id="KW-0812">Transmembrane</keyword>
<feature type="transmembrane region" description="Helical" evidence="2">
    <location>
        <begin position="143"/>
        <end position="163"/>
    </location>
</feature>
<name>A0A2M9ZAS0_9LEPT</name>
<keyword evidence="1" id="KW-0175">Coiled coil</keyword>
<dbReference type="InterPro" id="IPR011990">
    <property type="entry name" value="TPR-like_helical_dom_sf"/>
</dbReference>
<evidence type="ECO:0000313" key="5">
    <source>
        <dbReference type="Proteomes" id="UP000231912"/>
    </source>
</evidence>
<sequence>MLDSFLFSHHATGVLSLFILTVVLSGFLIFKKNKTVPTYYLILMYIVYGIMFVGYFISYSLFDPLAAYHRYLTVFMIFGIVGFIGFSYNFPRNIHKKESKIVIALSSFIGLAAWIHFILKTYNTEKVYSFTAHQFSFDFGKEASLAILLCFAISVVVLIRKIIHFSTYSGVWTRWRDAFSDSPAWIRIPMRSILSVPVGLIKLLLPKGKESIALSAFLITVIVNVANAYNNVLNKSGAISYDTFAVVYFILATTNLFLIQSAYLNHSPEPTSFLVKILSSAVVIVILALGAISYITVFAIDKADERESIVKTAAVKAAIQNGNSDYPAGVQYILSRKSGPGMFDHSYEILYSADRSLDKTSLKKGEAIYKKQELHEIIERNKKKFKDKSGTEIEDISKEDLKKTELPLETRLYRMADKFYTHYDFLIGSTRYEVGFGYREFRETIHAVVRWLVLIALGTTVFILIAFPILLRVSLVTPLNRLLSGVEKVNHGDLNVNVPIKTMDEVGFLSLSFNSMVDSIRSAREELQDHADNLEEKVRERTKEVQEKMQEVQQLKIQQDGDYFLTSLLAKPLFYNANKSANVHTSFIIRQKKYFEFRNKQGELGGDICLTGNLRLGNQEKNRKYTMAINGDAMGKSMQGAGGSLVMGVVMNSIMARSAANKRILNKTPEEWLTDVYHEVHSVFKSFDGSMVISATILLIDDESGEMYYWNAEHPFSVLYRDGKASFIESDLELRKLGLDSEYEFKVQKFQLKPGDIVILASDGRDDLLLPNAEGKRIINEDETVFLNVVEKSGGDPQKIEENIRKIGEIIDDLSIMRIGYQESGVQVPIETVSDRKDTADLITIKSLYKEGKDLYKSGEVQKAIGVLLDAYTSDPSYQKLNKLLGLLSFKEKDYPLAVQVLSKYLAFDPDTAELWYYLSVAEKRLGNLTQSLEAAMMVNKLQPMNVQNLVHLSDLNRLLGNKQEAIQFTKTLEDIDPENKNLIKLKKLLETE</sequence>
<dbReference type="PANTHER" id="PTHR32089">
    <property type="entry name" value="METHYL-ACCEPTING CHEMOTAXIS PROTEIN MCPB"/>
    <property type="match status" value="1"/>
</dbReference>
<dbReference type="Gene3D" id="3.60.40.10">
    <property type="entry name" value="PPM-type phosphatase domain"/>
    <property type="match status" value="1"/>
</dbReference>
<feature type="transmembrane region" description="Helical" evidence="2">
    <location>
        <begin position="6"/>
        <end position="30"/>
    </location>
</feature>
<keyword evidence="2" id="KW-0472">Membrane</keyword>
<feature type="domain" description="HAMP" evidence="3">
    <location>
        <begin position="473"/>
        <end position="525"/>
    </location>
</feature>
<organism evidence="4 5">
    <name type="scientific">Leptospira wolffii</name>
    <dbReference type="NCBI Taxonomy" id="409998"/>
    <lineage>
        <taxon>Bacteria</taxon>
        <taxon>Pseudomonadati</taxon>
        <taxon>Spirochaetota</taxon>
        <taxon>Spirochaetia</taxon>
        <taxon>Leptospirales</taxon>
        <taxon>Leptospiraceae</taxon>
        <taxon>Leptospira</taxon>
    </lineage>
</organism>
<dbReference type="GO" id="GO:0007165">
    <property type="term" value="P:signal transduction"/>
    <property type="evidence" value="ECO:0007669"/>
    <property type="project" value="InterPro"/>
</dbReference>
<dbReference type="Proteomes" id="UP000231912">
    <property type="component" value="Unassembled WGS sequence"/>
</dbReference>
<dbReference type="AlphaFoldDB" id="A0A2M9ZAS0"/>
<feature type="transmembrane region" description="Helical" evidence="2">
    <location>
        <begin position="277"/>
        <end position="300"/>
    </location>
</feature>
<feature type="transmembrane region" description="Helical" evidence="2">
    <location>
        <begin position="211"/>
        <end position="232"/>
    </location>
</feature>
<reference evidence="4 5" key="1">
    <citation type="submission" date="2017-07" db="EMBL/GenBank/DDBJ databases">
        <title>Leptospira spp. isolated from tropical soils.</title>
        <authorList>
            <person name="Thibeaux R."/>
            <person name="Iraola G."/>
            <person name="Ferres I."/>
            <person name="Bierque E."/>
            <person name="Girault D."/>
            <person name="Soupe-Gilbert M.-E."/>
            <person name="Picardeau M."/>
            <person name="Goarant C."/>
        </authorList>
    </citation>
    <scope>NUCLEOTIDE SEQUENCE [LARGE SCALE GENOMIC DNA]</scope>
    <source>
        <strain evidence="4 5">FH2-C-A2</strain>
    </source>
</reference>
<dbReference type="GO" id="GO:0016301">
    <property type="term" value="F:kinase activity"/>
    <property type="evidence" value="ECO:0007669"/>
    <property type="project" value="UniProtKB-KW"/>
</dbReference>
<feature type="transmembrane region" description="Helical" evidence="2">
    <location>
        <begin position="184"/>
        <end position="205"/>
    </location>
</feature>
<evidence type="ECO:0000256" key="1">
    <source>
        <dbReference type="SAM" id="Coils"/>
    </source>
</evidence>
<gene>
    <name evidence="4" type="ORF">CH371_11280</name>
</gene>
<dbReference type="SUPFAM" id="SSF81606">
    <property type="entry name" value="PP2C-like"/>
    <property type="match status" value="1"/>
</dbReference>
<dbReference type="Pfam" id="PF00672">
    <property type="entry name" value="HAMP"/>
    <property type="match status" value="1"/>
</dbReference>
<dbReference type="InterPro" id="IPR001932">
    <property type="entry name" value="PPM-type_phosphatase-like_dom"/>
</dbReference>
<dbReference type="Gene3D" id="1.25.40.10">
    <property type="entry name" value="Tetratricopeptide repeat domain"/>
    <property type="match status" value="1"/>
</dbReference>
<dbReference type="EMBL" id="NPDT01000004">
    <property type="protein sequence ID" value="PJZ65520.1"/>
    <property type="molecule type" value="Genomic_DNA"/>
</dbReference>
<keyword evidence="2" id="KW-1133">Transmembrane helix</keyword>
<keyword evidence="4" id="KW-0418">Kinase</keyword>
<dbReference type="RefSeq" id="WP_100758996.1">
    <property type="nucleotide sequence ID" value="NZ_NPDT01000004.1"/>
</dbReference>
<dbReference type="InterPro" id="IPR036457">
    <property type="entry name" value="PPM-type-like_dom_sf"/>
</dbReference>
<dbReference type="Gene3D" id="6.10.340.10">
    <property type="match status" value="1"/>
</dbReference>
<feature type="transmembrane region" description="Helical" evidence="2">
    <location>
        <begin position="448"/>
        <end position="471"/>
    </location>
</feature>
<evidence type="ECO:0000259" key="3">
    <source>
        <dbReference type="PROSITE" id="PS50885"/>
    </source>
</evidence>
<dbReference type="Pfam" id="PF07228">
    <property type="entry name" value="SpoIIE"/>
    <property type="match status" value="1"/>
</dbReference>
<feature type="transmembrane region" description="Helical" evidence="2">
    <location>
        <begin position="68"/>
        <end position="89"/>
    </location>
</feature>
<dbReference type="SMART" id="SM00331">
    <property type="entry name" value="PP2C_SIG"/>
    <property type="match status" value="1"/>
</dbReference>
<evidence type="ECO:0000313" key="4">
    <source>
        <dbReference type="EMBL" id="PJZ65520.1"/>
    </source>
</evidence>
<dbReference type="PROSITE" id="PS50885">
    <property type="entry name" value="HAMP"/>
    <property type="match status" value="1"/>
</dbReference>
<dbReference type="PANTHER" id="PTHR32089:SF114">
    <property type="entry name" value="METHYL-ACCEPTING CHEMOTAXIS PROTEIN MCPB"/>
    <property type="match status" value="1"/>
</dbReference>
<feature type="transmembrane region" description="Helical" evidence="2">
    <location>
        <begin position="244"/>
        <end position="265"/>
    </location>
</feature>
<protein>
    <submittedName>
        <fullName evidence="4">Histidine kinase</fullName>
    </submittedName>
</protein>
<dbReference type="SUPFAM" id="SSF48452">
    <property type="entry name" value="TPR-like"/>
    <property type="match status" value="1"/>
</dbReference>
<keyword evidence="4" id="KW-0808">Transferase</keyword>